<dbReference type="InterPro" id="IPR050445">
    <property type="entry name" value="Bact_polysacc_biosynth/exp"/>
</dbReference>
<evidence type="ECO:0000313" key="10">
    <source>
        <dbReference type="Proteomes" id="UP000198744"/>
    </source>
</evidence>
<keyword evidence="5 7" id="KW-0472">Membrane</keyword>
<evidence type="ECO:0000259" key="8">
    <source>
        <dbReference type="Pfam" id="PF02706"/>
    </source>
</evidence>
<keyword evidence="6" id="KW-0175">Coiled coil</keyword>
<keyword evidence="2" id="KW-1003">Cell membrane</keyword>
<evidence type="ECO:0000256" key="4">
    <source>
        <dbReference type="ARBA" id="ARBA00022989"/>
    </source>
</evidence>
<feature type="transmembrane region" description="Helical" evidence="7">
    <location>
        <begin position="419"/>
        <end position="440"/>
    </location>
</feature>
<evidence type="ECO:0000256" key="6">
    <source>
        <dbReference type="SAM" id="Coils"/>
    </source>
</evidence>
<dbReference type="Proteomes" id="UP000198744">
    <property type="component" value="Unassembled WGS sequence"/>
</dbReference>
<gene>
    <name evidence="9" type="ORF">SAMN04489760_10914</name>
</gene>
<dbReference type="Gene3D" id="1.10.287.1490">
    <property type="match status" value="1"/>
</dbReference>
<proteinExistence type="predicted"/>
<organism evidence="9 10">
    <name type="scientific">Syntrophus gentianae</name>
    <dbReference type="NCBI Taxonomy" id="43775"/>
    <lineage>
        <taxon>Bacteria</taxon>
        <taxon>Pseudomonadati</taxon>
        <taxon>Thermodesulfobacteriota</taxon>
        <taxon>Syntrophia</taxon>
        <taxon>Syntrophales</taxon>
        <taxon>Syntrophaceae</taxon>
        <taxon>Syntrophus</taxon>
    </lineage>
</organism>
<feature type="transmembrane region" description="Helical" evidence="7">
    <location>
        <begin position="484"/>
        <end position="504"/>
    </location>
</feature>
<evidence type="ECO:0000256" key="1">
    <source>
        <dbReference type="ARBA" id="ARBA00004651"/>
    </source>
</evidence>
<accession>A0A1H7X1Z7</accession>
<dbReference type="PANTHER" id="PTHR32309:SF13">
    <property type="entry name" value="FERRIC ENTEROBACTIN TRANSPORT PROTEIN FEPE"/>
    <property type="match status" value="1"/>
</dbReference>
<evidence type="ECO:0000256" key="3">
    <source>
        <dbReference type="ARBA" id="ARBA00022692"/>
    </source>
</evidence>
<evidence type="ECO:0000313" key="9">
    <source>
        <dbReference type="EMBL" id="SEM27916.1"/>
    </source>
</evidence>
<keyword evidence="4 7" id="KW-1133">Transmembrane helix</keyword>
<dbReference type="GO" id="GO:0005886">
    <property type="term" value="C:plasma membrane"/>
    <property type="evidence" value="ECO:0007669"/>
    <property type="project" value="UniProtKB-SubCell"/>
</dbReference>
<keyword evidence="10" id="KW-1185">Reference proteome</keyword>
<dbReference type="Pfam" id="PF02706">
    <property type="entry name" value="Wzz"/>
    <property type="match status" value="1"/>
</dbReference>
<dbReference type="OrthoDB" id="9795292at2"/>
<evidence type="ECO:0000256" key="2">
    <source>
        <dbReference type="ARBA" id="ARBA00022475"/>
    </source>
</evidence>
<comment type="subcellular location">
    <subcellularLocation>
        <location evidence="1">Cell membrane</location>
        <topology evidence="1">Multi-pass membrane protein</topology>
    </subcellularLocation>
</comment>
<dbReference type="STRING" id="43775.SAMN04489760_10914"/>
<evidence type="ECO:0000256" key="7">
    <source>
        <dbReference type="SAM" id="Phobius"/>
    </source>
</evidence>
<feature type="coiled-coil region" evidence="6">
    <location>
        <begin position="222"/>
        <end position="249"/>
    </location>
</feature>
<sequence>MEENTLDFKALIRIMKRRKWDILLPVLGIFLIALIGAVIWPPTYRSSSTILIEEQEIPPEYVMSTVTGYAEQRLQTISQRIMTYNRLMEIINRFNLYADIRGKSSMETVIEKMRESIKFETISADVIDRTGRAKSATIAFTISFEGERPEVVQQVANVLASLYLEENLKSREEKSAGASKFIEDEGNQIQAKLAELDAKIAAFKSNNLNSLPELTQFNLQTLQRSDQEVDELNNQIRSLKEKESSLLTQLASVPQDLANPDKDRLKELRAKIVSLRTRYSEEYPDVVKTKQEIAELERRLSSARQQTAVGGQSDNPAYIALSAQLAGIRSDINAVNKQISDTRGRRDSYRNRIESGPRTEEQYKLLISERNNLQLKYDDLMKKGMEAKVAQGLEKTQMGERFTLIDPARLPEKPVRPNIPVVLLIGLILGTGAGVGTASLREFTDKSAHSPEDLELVTRLNVLAAIPEIETQEDLEKRKKKRKLMLIISGAAVVCGLLILHFLIMDIDILIARIMRRLAL</sequence>
<dbReference type="PANTHER" id="PTHR32309">
    <property type="entry name" value="TYROSINE-PROTEIN KINASE"/>
    <property type="match status" value="1"/>
</dbReference>
<dbReference type="GO" id="GO:0004713">
    <property type="term" value="F:protein tyrosine kinase activity"/>
    <property type="evidence" value="ECO:0007669"/>
    <property type="project" value="TreeGrafter"/>
</dbReference>
<evidence type="ECO:0000256" key="5">
    <source>
        <dbReference type="ARBA" id="ARBA00023136"/>
    </source>
</evidence>
<feature type="transmembrane region" description="Helical" evidence="7">
    <location>
        <begin position="20"/>
        <end position="40"/>
    </location>
</feature>
<dbReference type="EMBL" id="FOBS01000009">
    <property type="protein sequence ID" value="SEM27916.1"/>
    <property type="molecule type" value="Genomic_DNA"/>
</dbReference>
<keyword evidence="3 7" id="KW-0812">Transmembrane</keyword>
<name>A0A1H7X1Z7_9BACT</name>
<dbReference type="InterPro" id="IPR003856">
    <property type="entry name" value="LPS_length_determ_N"/>
</dbReference>
<protein>
    <submittedName>
        <fullName evidence="9">Polysaccharide chain length determinant protein, PEP-CTERM locus subfamily</fullName>
    </submittedName>
</protein>
<feature type="domain" description="Polysaccharide chain length determinant N-terminal" evidence="8">
    <location>
        <begin position="4"/>
        <end position="88"/>
    </location>
</feature>
<reference evidence="9 10" key="1">
    <citation type="submission" date="2016-10" db="EMBL/GenBank/DDBJ databases">
        <authorList>
            <person name="de Groot N.N."/>
        </authorList>
    </citation>
    <scope>NUCLEOTIDE SEQUENCE [LARGE SCALE GENOMIC DNA]</scope>
    <source>
        <strain evidence="9 10">DSM 8423</strain>
    </source>
</reference>
<dbReference type="AlphaFoldDB" id="A0A1H7X1Z7"/>
<dbReference type="RefSeq" id="WP_093883137.1">
    <property type="nucleotide sequence ID" value="NZ_FOBS01000009.1"/>
</dbReference>